<dbReference type="HAMAP" id="MF_01334">
    <property type="entry name" value="Ribosomal_bL25_CTC"/>
    <property type="match status" value="1"/>
</dbReference>
<sequence length="223" mass="24325">MELIVTSRQNKKAKDLRKEGLIPGIIYGKHLKESIAVACKRNDLIKRYKEAGYSTPLTLTGDNLDQLVLIQDIQLDPVTDILLHIDFLAVNKDEKVTTEIPVKLIGESIIEKLGQGKIQLLKDFIEVEAFPQDLPHDITIDISIIETMNHTIFVKDLHVSNKVKILDDPEQALVTVLSLEEEVEEVAAVAVAEVAPVAGAAGAAAPAADAKAAPAKAEKKDKK</sequence>
<organism evidence="9">
    <name type="scientific">uncultured bacterium</name>
    <name type="common">gcode 4</name>
    <dbReference type="NCBI Taxonomy" id="1234023"/>
    <lineage>
        <taxon>Bacteria</taxon>
        <taxon>environmental samples</taxon>
    </lineage>
</organism>
<keyword evidence="1 5" id="KW-0699">rRNA-binding</keyword>
<keyword evidence="3 5" id="KW-0689">Ribosomal protein</keyword>
<comment type="caution">
    <text evidence="9">The sequence shown here is derived from an EMBL/GenBank/DDBJ whole genome shotgun (WGS) entry which is preliminary data.</text>
</comment>
<comment type="function">
    <text evidence="5">This is one of the proteins that binds to the 5S RNA in the ribosome where it forms part of the central protuberance.</text>
</comment>
<name>K1XIR7_9BACT</name>
<evidence type="ECO:0000259" key="8">
    <source>
        <dbReference type="Pfam" id="PF14693"/>
    </source>
</evidence>
<dbReference type="Pfam" id="PF01386">
    <property type="entry name" value="Ribosomal_L25p"/>
    <property type="match status" value="1"/>
</dbReference>
<dbReference type="GO" id="GO:0008097">
    <property type="term" value="F:5S rRNA binding"/>
    <property type="evidence" value="ECO:0007669"/>
    <property type="project" value="InterPro"/>
</dbReference>
<dbReference type="CDD" id="cd00495">
    <property type="entry name" value="Ribosomal_L25_TL5_CTC"/>
    <property type="match status" value="1"/>
</dbReference>
<dbReference type="GO" id="GO:0006412">
    <property type="term" value="P:translation"/>
    <property type="evidence" value="ECO:0007669"/>
    <property type="project" value="UniProtKB-UniRule"/>
</dbReference>
<evidence type="ECO:0000256" key="6">
    <source>
        <dbReference type="SAM" id="MobiDB-lite"/>
    </source>
</evidence>
<dbReference type="GO" id="GO:0022625">
    <property type="term" value="C:cytosolic large ribosomal subunit"/>
    <property type="evidence" value="ECO:0007669"/>
    <property type="project" value="TreeGrafter"/>
</dbReference>
<dbReference type="Gene3D" id="2.170.120.20">
    <property type="entry name" value="Ribosomal protein L25, beta domain"/>
    <property type="match status" value="1"/>
</dbReference>
<feature type="domain" description="Large ribosomal subunit protein bL25 beta" evidence="8">
    <location>
        <begin position="95"/>
        <end position="177"/>
    </location>
</feature>
<comment type="subunit">
    <text evidence="5">Part of the 50S ribosomal subunit; part of the 5S rRNA/L5/L18/L25 subcomplex. Contacts the 5S rRNA. Binds to the 5S rRNA independently of L5 and L18.</text>
</comment>
<dbReference type="GO" id="GO:0003735">
    <property type="term" value="F:structural constituent of ribosome"/>
    <property type="evidence" value="ECO:0007669"/>
    <property type="project" value="InterPro"/>
</dbReference>
<dbReference type="InterPro" id="IPR020057">
    <property type="entry name" value="Ribosomal_bL25_b-dom"/>
</dbReference>
<keyword evidence="4 5" id="KW-0687">Ribonucleoprotein</keyword>
<reference evidence="9" key="1">
    <citation type="journal article" date="2012" name="Science">
        <title>Fermentation, hydrogen, and sulfur metabolism in multiple uncultivated bacterial phyla.</title>
        <authorList>
            <person name="Wrighton K.C."/>
            <person name="Thomas B.C."/>
            <person name="Sharon I."/>
            <person name="Miller C.S."/>
            <person name="Castelle C.J."/>
            <person name="VerBerkmoes N.C."/>
            <person name="Wilkins M.J."/>
            <person name="Hettich R.L."/>
            <person name="Lipton M.S."/>
            <person name="Williams K.H."/>
            <person name="Long P.E."/>
            <person name="Banfield J.F."/>
        </authorList>
    </citation>
    <scope>NUCLEOTIDE SEQUENCE [LARGE SCALE GENOMIC DNA]</scope>
</reference>
<evidence type="ECO:0000256" key="5">
    <source>
        <dbReference type="HAMAP-Rule" id="MF_01334"/>
    </source>
</evidence>
<dbReference type="PANTHER" id="PTHR33284:SF1">
    <property type="entry name" value="RIBOSOMAL PROTEIN L25_GLN-TRNA SYNTHETASE, ANTI-CODON-BINDING DOMAIN-CONTAINING PROTEIN"/>
    <property type="match status" value="1"/>
</dbReference>
<proteinExistence type="inferred from homology"/>
<feature type="region of interest" description="Disordered" evidence="6">
    <location>
        <begin position="202"/>
        <end position="223"/>
    </location>
</feature>
<dbReference type="PANTHER" id="PTHR33284">
    <property type="entry name" value="RIBOSOMAL PROTEIN L25/GLN-TRNA SYNTHETASE, ANTI-CODON-BINDING DOMAIN-CONTAINING PROTEIN"/>
    <property type="match status" value="1"/>
</dbReference>
<accession>K1XIR7</accession>
<evidence type="ECO:0000256" key="2">
    <source>
        <dbReference type="ARBA" id="ARBA00022884"/>
    </source>
</evidence>
<dbReference type="InterPro" id="IPR001021">
    <property type="entry name" value="Ribosomal_bL25_long"/>
</dbReference>
<dbReference type="SUPFAM" id="SSF50715">
    <property type="entry name" value="Ribosomal protein L25-like"/>
    <property type="match status" value="1"/>
</dbReference>
<dbReference type="EMBL" id="AMFJ01036129">
    <property type="protein sequence ID" value="EKD25072.1"/>
    <property type="molecule type" value="Genomic_DNA"/>
</dbReference>
<protein>
    <recommendedName>
        <fullName evidence="5">Large ribosomal subunit protein bL25</fullName>
    </recommendedName>
    <alternativeName>
        <fullName evidence="5">General stress protein CTC</fullName>
    </alternativeName>
</protein>
<dbReference type="Gene3D" id="2.40.240.10">
    <property type="entry name" value="Ribosomal Protein L25, Chain P"/>
    <property type="match status" value="1"/>
</dbReference>
<comment type="similarity">
    <text evidence="5">Belongs to the bacterial ribosomal protein bL25 family. CTC subfamily.</text>
</comment>
<dbReference type="InterPro" id="IPR020930">
    <property type="entry name" value="Ribosomal_uL5_bac-type"/>
</dbReference>
<dbReference type="InterPro" id="IPR020056">
    <property type="entry name" value="Rbsml_bL25/Gln-tRNA_synth_N"/>
</dbReference>
<evidence type="ECO:0000256" key="1">
    <source>
        <dbReference type="ARBA" id="ARBA00022730"/>
    </source>
</evidence>
<dbReference type="AlphaFoldDB" id="K1XIR7"/>
<evidence type="ECO:0000259" key="7">
    <source>
        <dbReference type="Pfam" id="PF01386"/>
    </source>
</evidence>
<gene>
    <name evidence="5" type="primary">rplY</name>
    <name evidence="5" type="synonym">ctc</name>
    <name evidence="9" type="ORF">ACD_80C00122G0002</name>
</gene>
<dbReference type="Pfam" id="PF14693">
    <property type="entry name" value="Ribosomal_TL5_C"/>
    <property type="match status" value="1"/>
</dbReference>
<dbReference type="InterPro" id="IPR011035">
    <property type="entry name" value="Ribosomal_bL25/Gln-tRNA_synth"/>
</dbReference>
<feature type="compositionally biased region" description="Low complexity" evidence="6">
    <location>
        <begin position="202"/>
        <end position="215"/>
    </location>
</feature>
<dbReference type="InterPro" id="IPR037121">
    <property type="entry name" value="Ribosomal_bL25_C"/>
</dbReference>
<evidence type="ECO:0000313" key="9">
    <source>
        <dbReference type="EMBL" id="EKD25072.1"/>
    </source>
</evidence>
<dbReference type="NCBIfam" id="TIGR00731">
    <property type="entry name" value="bL25_bact_ctc"/>
    <property type="match status" value="1"/>
</dbReference>
<keyword evidence="2 5" id="KW-0694">RNA-binding</keyword>
<evidence type="ECO:0000256" key="4">
    <source>
        <dbReference type="ARBA" id="ARBA00023274"/>
    </source>
</evidence>
<feature type="domain" description="Large ribosomal subunit protein bL25 L25" evidence="7">
    <location>
        <begin position="5"/>
        <end position="87"/>
    </location>
</feature>
<dbReference type="InterPro" id="IPR029751">
    <property type="entry name" value="Ribosomal_L25_dom"/>
</dbReference>
<evidence type="ECO:0000256" key="3">
    <source>
        <dbReference type="ARBA" id="ARBA00022980"/>
    </source>
</evidence>